<evidence type="ECO:0000313" key="2">
    <source>
        <dbReference type="EMBL" id="APA95152.1"/>
    </source>
</evidence>
<dbReference type="SUPFAM" id="SSF48452">
    <property type="entry name" value="TPR-like"/>
    <property type="match status" value="1"/>
</dbReference>
<dbReference type="InterPro" id="IPR011990">
    <property type="entry name" value="TPR-like_helical_dom_sf"/>
</dbReference>
<dbReference type="Gene3D" id="1.10.260.40">
    <property type="entry name" value="lambda repressor-like DNA-binding domains"/>
    <property type="match status" value="1"/>
</dbReference>
<dbReference type="Gene3D" id="1.25.40.10">
    <property type="entry name" value="Tetratricopeptide repeat domain"/>
    <property type="match status" value="1"/>
</dbReference>
<reference evidence="3 4" key="2">
    <citation type="journal article" date="2016" name="Genome Announc.">
        <title>Draft Genome Sequence of Erythromycin- and Oxytetracycline-Sensitive Nocardia seriolae Strain U-1 (NBRC 110359).</title>
        <authorList>
            <person name="Imajoh M."/>
            <person name="Sukeda M."/>
            <person name="Shimizu M."/>
            <person name="Yamane J."/>
            <person name="Ohnishi K."/>
            <person name="Oshima S."/>
        </authorList>
    </citation>
    <scope>NUCLEOTIDE SEQUENCE [LARGE SCALE GENOMIC DNA]</scope>
    <source>
        <strain evidence="3 4">U-1</strain>
    </source>
</reference>
<evidence type="ECO:0000313" key="4">
    <source>
        <dbReference type="Proteomes" id="UP000037179"/>
    </source>
</evidence>
<reference evidence="4" key="1">
    <citation type="submission" date="2015-07" db="EMBL/GenBank/DDBJ databases">
        <title>Nocardia seriolae U-1 whole genome shotgun sequence.</title>
        <authorList>
            <person name="Imajoh M."/>
            <person name="Fukumoto Y."/>
            <person name="Sukeda M."/>
            <person name="Yamane J."/>
            <person name="Yamasaki K."/>
            <person name="Shimizu M."/>
            <person name="Ohnishi K."/>
            <person name="Oshima S."/>
        </authorList>
    </citation>
    <scope>NUCLEOTIDE SEQUENCE [LARGE SCALE GENOMIC DNA]</scope>
    <source>
        <strain evidence="4">U-1</strain>
    </source>
</reference>
<dbReference type="Proteomes" id="UP000037179">
    <property type="component" value="Unassembled WGS sequence"/>
</dbReference>
<sequence>MVRHWSGKEARALRDAKRMSIREFAAHLGVHERLVSKWEAGGDRVHPRPINQAALDTSLARSDDVVRARFAALIDQPLIDRPAVPGFDVRQGGSELWNAVSAQASYSSDAELLALVDTGAMRGDALAAISERDLIMAAAHEASEHAGRAEGTNVGATLLEQLDADVTRIANDYVHMAPVPMMVEMLRVRRRVYRLLEGHQRPSDTAHLYLLAGTLSGLLANVSTDLGYFDAAGEQARAAWAYAELCEHNPLRAWTRGMQALIEYRAERPRRAVLLAQSGQRFAESATSRVRLLNIEARIWSRLGSTADTERCIRSADDARDSESSDTLHDEVGGVFGFTQPKSHYYAGATYIHLGQAEPALDATSRAIDLYVNGPTDKRSYGAESLARVDNAAAHLINGSLDGASAALEPVLELDEDKRIAQLEERLSAVRQRLASPEFRAAGEAQDLDERIEEFCGSTAARSVLPPDTAH</sequence>
<dbReference type="InterPro" id="IPR010982">
    <property type="entry name" value="Lambda_DNA-bd_dom_sf"/>
</dbReference>
<dbReference type="PROSITE" id="PS50943">
    <property type="entry name" value="HTH_CROC1"/>
    <property type="match status" value="1"/>
</dbReference>
<dbReference type="InterPro" id="IPR001387">
    <property type="entry name" value="Cro/C1-type_HTH"/>
</dbReference>
<dbReference type="KEGG" id="nsr:NS506_01079"/>
<dbReference type="EMBL" id="BBYQ01000011">
    <property type="protein sequence ID" value="GAP26964.1"/>
    <property type="molecule type" value="Genomic_DNA"/>
</dbReference>
<accession>A0ABC9YNF4</accession>
<evidence type="ECO:0000259" key="1">
    <source>
        <dbReference type="PROSITE" id="PS50943"/>
    </source>
</evidence>
<proteinExistence type="predicted"/>
<gene>
    <name evidence="2" type="ORF">NS506_01079</name>
    <name evidence="3" type="ORF">NSK11_contig00011-0102</name>
</gene>
<dbReference type="Proteomes" id="UP000180166">
    <property type="component" value="Chromosome"/>
</dbReference>
<reference evidence="2 5" key="3">
    <citation type="submission" date="2016-10" db="EMBL/GenBank/DDBJ databases">
        <title>Genome sequence of Nocardia seriolae strain EM150506, isolated from Anguila japonica.</title>
        <authorList>
            <person name="Han H.-J."/>
        </authorList>
    </citation>
    <scope>NUCLEOTIDE SEQUENCE [LARGE SCALE GENOMIC DNA]</scope>
    <source>
        <strain evidence="2 5">EM150506</strain>
    </source>
</reference>
<dbReference type="EMBL" id="CP017839">
    <property type="protein sequence ID" value="APA95152.1"/>
    <property type="molecule type" value="Genomic_DNA"/>
</dbReference>
<dbReference type="SUPFAM" id="SSF47413">
    <property type="entry name" value="lambda repressor-like DNA-binding domains"/>
    <property type="match status" value="1"/>
</dbReference>
<name>A0ABC9YNF4_9NOCA</name>
<feature type="domain" description="HTH cro/C1-type" evidence="1">
    <location>
        <begin position="11"/>
        <end position="41"/>
    </location>
</feature>
<evidence type="ECO:0000313" key="5">
    <source>
        <dbReference type="Proteomes" id="UP000180166"/>
    </source>
</evidence>
<protein>
    <submittedName>
        <fullName evidence="3">XRE family transcriptional regulator</fullName>
    </submittedName>
</protein>
<organism evidence="3 4">
    <name type="scientific">Nocardia seriolae</name>
    <dbReference type="NCBI Taxonomy" id="37332"/>
    <lineage>
        <taxon>Bacteria</taxon>
        <taxon>Bacillati</taxon>
        <taxon>Actinomycetota</taxon>
        <taxon>Actinomycetes</taxon>
        <taxon>Mycobacteriales</taxon>
        <taxon>Nocardiaceae</taxon>
        <taxon>Nocardia</taxon>
    </lineage>
</organism>
<keyword evidence="4" id="KW-1185">Reference proteome</keyword>
<dbReference type="CDD" id="cd00093">
    <property type="entry name" value="HTH_XRE"/>
    <property type="match status" value="1"/>
</dbReference>
<dbReference type="AlphaFoldDB" id="A0ABC9YNF4"/>
<evidence type="ECO:0000313" key="3">
    <source>
        <dbReference type="EMBL" id="GAP26964.1"/>
    </source>
</evidence>